<dbReference type="PROSITE" id="PS50005">
    <property type="entry name" value="TPR"/>
    <property type="match status" value="1"/>
</dbReference>
<dbReference type="PROSITE" id="PS51257">
    <property type="entry name" value="PROKAR_LIPOPROTEIN"/>
    <property type="match status" value="1"/>
</dbReference>
<evidence type="ECO:0008006" key="6">
    <source>
        <dbReference type="Google" id="ProtNLM"/>
    </source>
</evidence>
<name>A0A0E2E2H0_TREDN</name>
<keyword evidence="1" id="KW-0677">Repeat</keyword>
<keyword evidence="4" id="KW-0732">Signal</keyword>
<protein>
    <recommendedName>
        <fullName evidence="6">Lipoprotein</fullName>
    </recommendedName>
</protein>
<reference evidence="5" key="1">
    <citation type="submission" date="2012-01" db="EMBL/GenBank/DDBJ databases">
        <title>The Genome Sequence of Treponema denticola H-22.</title>
        <authorList>
            <consortium name="The Broad Institute Genome Sequencing Platform"/>
            <person name="Earl A."/>
            <person name="Ward D."/>
            <person name="Feldgarden M."/>
            <person name="Gevers D."/>
            <person name="Blanton J.M."/>
            <person name="Fenno C.J."/>
            <person name="Baranova O.V."/>
            <person name="Mathney J."/>
            <person name="Dewhirst F.E."/>
            <person name="Izard J."/>
            <person name="Young S.K."/>
            <person name="Zeng Q."/>
            <person name="Gargeya S."/>
            <person name="Fitzgerald M."/>
            <person name="Haas B."/>
            <person name="Abouelleil A."/>
            <person name="Alvarado L."/>
            <person name="Arachchi H.M."/>
            <person name="Berlin A."/>
            <person name="Chapman S.B."/>
            <person name="Gearin G."/>
            <person name="Goldberg J."/>
            <person name="Griggs A."/>
            <person name="Gujja S."/>
            <person name="Hansen M."/>
            <person name="Heiman D."/>
            <person name="Howarth C."/>
            <person name="Larimer J."/>
            <person name="Lui A."/>
            <person name="MacDonald P.J.P."/>
            <person name="McCowen C."/>
            <person name="Montmayeur A."/>
            <person name="Murphy C."/>
            <person name="Neiman D."/>
            <person name="Pearson M."/>
            <person name="Priest M."/>
            <person name="Roberts A."/>
            <person name="Saif S."/>
            <person name="Shea T."/>
            <person name="Sisk P."/>
            <person name="Stolte C."/>
            <person name="Sykes S."/>
            <person name="Wortman J."/>
            <person name="Nusbaum C."/>
            <person name="Birren B."/>
        </authorList>
    </citation>
    <scope>NUCLEOTIDE SEQUENCE [LARGE SCALE GENOMIC DNA]</scope>
    <source>
        <strain evidence="5">H-22</strain>
    </source>
</reference>
<evidence type="ECO:0000256" key="1">
    <source>
        <dbReference type="ARBA" id="ARBA00022737"/>
    </source>
</evidence>
<dbReference type="EMBL" id="AGDV01000021">
    <property type="protein sequence ID" value="EMB30734.1"/>
    <property type="molecule type" value="Genomic_DNA"/>
</dbReference>
<feature type="signal peptide" evidence="4">
    <location>
        <begin position="1"/>
        <end position="38"/>
    </location>
</feature>
<dbReference type="InterPro" id="IPR019734">
    <property type="entry name" value="TPR_rpt"/>
</dbReference>
<dbReference type="AlphaFoldDB" id="A0A0E2E2H0"/>
<organism evidence="5">
    <name type="scientific">Treponema denticola H-22</name>
    <dbReference type="NCBI Taxonomy" id="999432"/>
    <lineage>
        <taxon>Bacteria</taxon>
        <taxon>Pseudomonadati</taxon>
        <taxon>Spirochaetota</taxon>
        <taxon>Spirochaetia</taxon>
        <taxon>Spirochaetales</taxon>
        <taxon>Treponemataceae</taxon>
        <taxon>Treponema</taxon>
    </lineage>
</organism>
<dbReference type="Pfam" id="PF14559">
    <property type="entry name" value="TPR_19"/>
    <property type="match status" value="1"/>
</dbReference>
<comment type="caution">
    <text evidence="5">The sequence shown here is derived from an EMBL/GenBank/DDBJ whole genome shotgun (WGS) entry which is preliminary data.</text>
</comment>
<dbReference type="InterPro" id="IPR011990">
    <property type="entry name" value="TPR-like_helical_dom_sf"/>
</dbReference>
<dbReference type="PANTHER" id="PTHR45586:SF1">
    <property type="entry name" value="LIPOPOLYSACCHARIDE ASSEMBLY PROTEIN B"/>
    <property type="match status" value="1"/>
</dbReference>
<feature type="repeat" description="TPR" evidence="3">
    <location>
        <begin position="549"/>
        <end position="582"/>
    </location>
</feature>
<dbReference type="Proteomes" id="UP000011705">
    <property type="component" value="Chromosome"/>
</dbReference>
<feature type="chain" id="PRO_5002393363" description="Lipoprotein" evidence="4">
    <location>
        <begin position="39"/>
        <end position="598"/>
    </location>
</feature>
<evidence type="ECO:0000256" key="2">
    <source>
        <dbReference type="ARBA" id="ARBA00022803"/>
    </source>
</evidence>
<dbReference type="SUPFAM" id="SSF48452">
    <property type="entry name" value="TPR-like"/>
    <property type="match status" value="2"/>
</dbReference>
<evidence type="ECO:0000256" key="3">
    <source>
        <dbReference type="PROSITE-ProRule" id="PRU00339"/>
    </source>
</evidence>
<dbReference type="SMART" id="SM00028">
    <property type="entry name" value="TPR"/>
    <property type="match status" value="3"/>
</dbReference>
<evidence type="ECO:0000256" key="4">
    <source>
        <dbReference type="SAM" id="SignalP"/>
    </source>
</evidence>
<dbReference type="PANTHER" id="PTHR45586">
    <property type="entry name" value="TPR REPEAT-CONTAINING PROTEIN PA4667"/>
    <property type="match status" value="1"/>
</dbReference>
<sequence>MSFYVKNFAVKRRSLLIFAVIMCCLSFFSCVSTKKAVAEDKSIGSIEQNGAGLKPIGEGTILSLPGKNELAEKKLDSTLAALIEKGSPASLKEAVLFIQNDSKGLTNENKLYLKIIADIMYLAYPLETNGVKPPVYTEDEPYLQALKEVKSGLYPVSTKKDGFLGLIIPTLVLANDDFSGTTLAQYSEDIESRLTEAQKLRPQSVLTYYLLGLYKEKNNKLTEAVTLYQKAWQLDSSCYPAGFKYGHFAAESGNGTEALKIADALNSLYNDNTEVKLLYAQAHIAKNDLNKASENIVSVLKKEPENISALLLRIRILIEQKEYLKANSLLDAYSTKNKTAKNYLLYRARVTKEWNKNLIRASEFLTEAYKYYPEDFNVLLACAEICFEASTKIDNKPADFFIRKVLEAYPKNTAALALLVKNDINNGKWAQAVESAEDLAAKYPSEANKELLLTSYLGAGQTSKALSLAKQLYANTKNPSNSFINLYMEALYAGKDYQTVKQVINQKMKGADSQLKSILYYYNAKLEQGNSSEYLNFLQSSLLSNPRNKDSLFAMYEWYLKTKDYKKAKYYLGQVLALDPSNKNLVNLSENLDKLLAD</sequence>
<dbReference type="PATRIC" id="fig|999432.5.peg.2514"/>
<dbReference type="Gene3D" id="1.25.40.10">
    <property type="entry name" value="Tetratricopeptide repeat domain"/>
    <property type="match status" value="3"/>
</dbReference>
<gene>
    <name evidence="5" type="ORF">HMPREF9726_02419</name>
</gene>
<dbReference type="InterPro" id="IPR051012">
    <property type="entry name" value="CellSynth/LPSAsmb/PSIAsmb"/>
</dbReference>
<dbReference type="RefSeq" id="WP_002685931.1">
    <property type="nucleotide sequence ID" value="NZ_CM001795.1"/>
</dbReference>
<keyword evidence="2 3" id="KW-0802">TPR repeat</keyword>
<dbReference type="HOGENOM" id="CLU_032129_0_0_12"/>
<accession>A0A0E2E2H0</accession>
<evidence type="ECO:0000313" key="5">
    <source>
        <dbReference type="EMBL" id="EMB30734.1"/>
    </source>
</evidence>
<proteinExistence type="predicted"/>